<dbReference type="OrthoDB" id="4778002at2759"/>
<feature type="compositionally biased region" description="Basic and acidic residues" evidence="1">
    <location>
        <begin position="1107"/>
        <end position="1118"/>
    </location>
</feature>
<dbReference type="Proteomes" id="UP000803844">
    <property type="component" value="Unassembled WGS sequence"/>
</dbReference>
<proteinExistence type="predicted"/>
<reference evidence="2" key="1">
    <citation type="journal article" date="2020" name="Phytopathology">
        <title>Genome sequence of the chestnut blight fungus Cryphonectria parasitica EP155: A fundamental resource for an archetypical invasive plant pathogen.</title>
        <authorList>
            <person name="Crouch J.A."/>
            <person name="Dawe A."/>
            <person name="Aerts A."/>
            <person name="Barry K."/>
            <person name="Churchill A.C.L."/>
            <person name="Grimwood J."/>
            <person name="Hillman B."/>
            <person name="Milgroom M.G."/>
            <person name="Pangilinan J."/>
            <person name="Smith M."/>
            <person name="Salamov A."/>
            <person name="Schmutz J."/>
            <person name="Yadav J."/>
            <person name="Grigoriev I.V."/>
            <person name="Nuss D."/>
        </authorList>
    </citation>
    <scope>NUCLEOTIDE SEQUENCE</scope>
    <source>
        <strain evidence="2">EP155</strain>
    </source>
</reference>
<feature type="region of interest" description="Disordered" evidence="1">
    <location>
        <begin position="1442"/>
        <end position="1506"/>
    </location>
</feature>
<feature type="region of interest" description="Disordered" evidence="1">
    <location>
        <begin position="1105"/>
        <end position="1128"/>
    </location>
</feature>
<evidence type="ECO:0000313" key="3">
    <source>
        <dbReference type="Proteomes" id="UP000803844"/>
    </source>
</evidence>
<evidence type="ECO:0008006" key="4">
    <source>
        <dbReference type="Google" id="ProtNLM"/>
    </source>
</evidence>
<comment type="caution">
    <text evidence="2">The sequence shown here is derived from an EMBL/GenBank/DDBJ whole genome shotgun (WGS) entry which is preliminary data.</text>
</comment>
<feature type="compositionally biased region" description="Basic residues" evidence="1">
    <location>
        <begin position="1456"/>
        <end position="1466"/>
    </location>
</feature>
<feature type="compositionally biased region" description="Basic and acidic residues" evidence="1">
    <location>
        <begin position="1"/>
        <end position="11"/>
    </location>
</feature>
<dbReference type="EMBL" id="MU032345">
    <property type="protein sequence ID" value="KAF3768339.1"/>
    <property type="molecule type" value="Genomic_DNA"/>
</dbReference>
<gene>
    <name evidence="2" type="ORF">M406DRAFT_71392</name>
</gene>
<organism evidence="2 3">
    <name type="scientific">Cryphonectria parasitica (strain ATCC 38755 / EP155)</name>
    <dbReference type="NCBI Taxonomy" id="660469"/>
    <lineage>
        <taxon>Eukaryota</taxon>
        <taxon>Fungi</taxon>
        <taxon>Dikarya</taxon>
        <taxon>Ascomycota</taxon>
        <taxon>Pezizomycotina</taxon>
        <taxon>Sordariomycetes</taxon>
        <taxon>Sordariomycetidae</taxon>
        <taxon>Diaporthales</taxon>
        <taxon>Cryphonectriaceae</taxon>
        <taxon>Cryphonectria-Endothia species complex</taxon>
        <taxon>Cryphonectria</taxon>
    </lineage>
</organism>
<sequence>MPPKQAVKEKAAAAPKRKRAPAKKKKGGGTGEAHVEEDEDEQGQPGPATPAASAGPSSGSGIPSSHITITFPPGYMEGSPRKLPAVPDLIQFPEKLTNAQLKAELASTKSLCWKYDLLLNYGFLPMNEIYNKDGTALRLPWWDEKPDALAMVQHESRAPTKDEVKNNANFIGKKYAGVTLFYPLISTGLANEPLGEVLGLQEVRYVYMHQTCVAYKFFGPLCRAKLLKFWGHEHTQADAFKQYTELVEGFSNAKMRSICRGVLEDEKEPLQLIRNGDIGLSQPEKINVNATANMAVLKYLAHCPTGLFPDAEGTKRYTRYKPSKDKLWGFSFDDMFRGVSSYIACLRQRFASNMTSTKKAGGLDSIKMPMLGKSRINYYTRATAAQYSRFLEDDSNDIPENLAAQSVVTIAEEFRRLQSKLPRDTDLEKTGELYERLWRRTGFLAMTAKYNRINRAAASIARAGKGNRRLEMLDAMDNIPPIDCRSVLALVNEIYNRGLLARPTVTMIENELVYETFQALLTDTISIEQYMATRERDGDLLEEAVSGCLVDTEQTARMRAEGVPAAEIYRQQLVECHALLGLLPARLPAEVTFVEALKGLSMYAEGMEGNEKYTDLRLCWDLDEEGKASTHVFALRIMVKSAMQGALLANKVGTGKTLVFMAERYEFIKERLRSLDKHGFDEDNDCSSELPSTIPTMLIAPANLVEQHFNEISRYFPADTFKAEMEVAVVQAKTSLNMRKIWIFLYSTTVFRLLRKEWGMTYVIDKTRLPYDHGIWELDTHDISPSYDEGQITLICKTVEAAYSGSVYPLPVPPTDLEQAAMADTDNAAPGPAEEGGRAAAEADVAEVREVPTSVCNRLLKEWLEAGNPTMRDVDGKQVQMQPRFYRRYCMTRFPEGFYFQHIILDECYTVCNYNTGWSRAVRWEWWSLMLTHRYRDETRDLVRKILKCLGMRRGMNTITYLPDYADGTPWLVCPGDGIPPHYVETYEVGHTILKPAVDQCMNQHFRNLAIGEDEDAGTHEYMVTLPGTGGISQQETKVVEVVVDTTDKDDDDTGARLDGGLLRVLIIASICWLSYEAMTCEDYVGACSEEDAMMDLVAADEAGDSESAKRAKARETTAQRVRGQDGGPVTFGAEHTEAVLQGTGDSGLSYLQLLGYGDNPFDFIPTERKAVLSRVLCKSPINTCVLEIVAQRAAKGERTLVMVATLWEQLLLVAILEKACLSVVSIRAVMTAAEKSAAIAKFNDPGSNLNVMVLNQRCGSAGLNLHYCCNYGIQLQYPWNFGTAELQFPEWLEEYSGLRTLVAYDVLRVMWSQPFNRFTWEKIYPVDIQDFNSVETRMFGKFYRLLSRFLLSIDPSEIDKEDLYSLLAGLDRFLDVLPFVYAEICEKEGTSDDDELSFEYLRDMIASCQDEWVSKKRKGFATHEFGSVSKKRKVVDHVAEEAKREEKAEKAEKARKARAAKKKKKEAAAEVATETSEYQPDESSSTSSDSAGPPSPTPTGTSLSAPDSLENLCAVFFVSSYLSPHKGAGEAHNLGRLDTQSMLSLYWP</sequence>
<feature type="compositionally biased region" description="Low complexity" evidence="1">
    <location>
        <begin position="1482"/>
        <end position="1506"/>
    </location>
</feature>
<name>A0A9P4Y7E7_CRYP1</name>
<dbReference type="GeneID" id="63842550"/>
<evidence type="ECO:0000256" key="1">
    <source>
        <dbReference type="SAM" id="MobiDB-lite"/>
    </source>
</evidence>
<feature type="compositionally biased region" description="Low complexity" evidence="1">
    <location>
        <begin position="45"/>
        <end position="70"/>
    </location>
</feature>
<evidence type="ECO:0000313" key="2">
    <source>
        <dbReference type="EMBL" id="KAF3768339.1"/>
    </source>
</evidence>
<protein>
    <recommendedName>
        <fullName evidence="4">Helicase ATP-binding domain-containing protein</fullName>
    </recommendedName>
</protein>
<feature type="region of interest" description="Disordered" evidence="1">
    <location>
        <begin position="1"/>
        <end position="78"/>
    </location>
</feature>
<feature type="compositionally biased region" description="Basic and acidic residues" evidence="1">
    <location>
        <begin position="1442"/>
        <end position="1455"/>
    </location>
</feature>
<accession>A0A9P4Y7E7</accession>
<dbReference type="SUPFAM" id="SSF52540">
    <property type="entry name" value="P-loop containing nucleoside triphosphate hydrolases"/>
    <property type="match status" value="2"/>
</dbReference>
<feature type="compositionally biased region" description="Basic residues" evidence="1">
    <location>
        <begin position="15"/>
        <end position="27"/>
    </location>
</feature>
<dbReference type="Gene3D" id="3.40.50.300">
    <property type="entry name" value="P-loop containing nucleotide triphosphate hydrolases"/>
    <property type="match status" value="1"/>
</dbReference>
<dbReference type="InterPro" id="IPR027417">
    <property type="entry name" value="P-loop_NTPase"/>
</dbReference>
<keyword evidence="3" id="KW-1185">Reference proteome</keyword>
<dbReference type="RefSeq" id="XP_040779300.1">
    <property type="nucleotide sequence ID" value="XM_040925421.1"/>
</dbReference>